<organism evidence="1 2">
    <name type="scientific">Rubrobacter marinus</name>
    <dbReference type="NCBI Taxonomy" id="2653852"/>
    <lineage>
        <taxon>Bacteria</taxon>
        <taxon>Bacillati</taxon>
        <taxon>Actinomycetota</taxon>
        <taxon>Rubrobacteria</taxon>
        <taxon>Rubrobacterales</taxon>
        <taxon>Rubrobacteraceae</taxon>
        <taxon>Rubrobacter</taxon>
    </lineage>
</organism>
<dbReference type="RefSeq" id="WP_166395436.1">
    <property type="nucleotide sequence ID" value="NZ_CP045121.1"/>
</dbReference>
<name>A0A6G8PUL7_9ACTN</name>
<dbReference type="Proteomes" id="UP000502706">
    <property type="component" value="Chromosome"/>
</dbReference>
<sequence length="245" mass="25364">MPRPAGRRVPRRTRDPKVYRRRRLLAVGLAVLAALAVVVAAFAQTSGAENQALPIDPNSAETDTVLAEAAGLPISSPVRPEEITGLGYHPEGESLIEMSPRGENLSANVFLGLVTTGSTPEKLRYHVMPPASRLGSRTGALDVGAEAGTTVYSPVNGTVVAIRPDPVLQDGAKVVEIKPVDAPDLRVSVSLVGDIDAEVGPKAPVTAGITALGSVADSAEVLKPQLAEYTSGSGNHVTVSASRVD</sequence>
<evidence type="ECO:0000313" key="2">
    <source>
        <dbReference type="Proteomes" id="UP000502706"/>
    </source>
</evidence>
<dbReference type="EMBL" id="CP045121">
    <property type="protein sequence ID" value="QIN77756.1"/>
    <property type="molecule type" value="Genomic_DNA"/>
</dbReference>
<keyword evidence="2" id="KW-1185">Reference proteome</keyword>
<dbReference type="KEGG" id="rmar:GBA65_03625"/>
<reference evidence="1 2" key="1">
    <citation type="submission" date="2019-10" db="EMBL/GenBank/DDBJ databases">
        <title>Rubrobacter sp nov SCSIO 52915 isolated from a deep-sea sediment in the South China Sea.</title>
        <authorList>
            <person name="Chen R.W."/>
        </authorList>
    </citation>
    <scope>NUCLEOTIDE SEQUENCE [LARGE SCALE GENOMIC DNA]</scope>
    <source>
        <strain evidence="1 2">SCSIO 52915</strain>
    </source>
</reference>
<protein>
    <submittedName>
        <fullName evidence="1">Uncharacterized protein</fullName>
    </submittedName>
</protein>
<evidence type="ECO:0000313" key="1">
    <source>
        <dbReference type="EMBL" id="QIN77756.1"/>
    </source>
</evidence>
<gene>
    <name evidence="1" type="ORF">GBA65_03625</name>
</gene>
<proteinExistence type="predicted"/>
<dbReference type="AlphaFoldDB" id="A0A6G8PUL7"/>
<accession>A0A6G8PUL7</accession>